<dbReference type="InterPro" id="IPR012885">
    <property type="entry name" value="F-box_Sdz-33"/>
</dbReference>
<dbReference type="Proteomes" id="UP000483820">
    <property type="component" value="Chromosome IV"/>
</dbReference>
<proteinExistence type="predicted"/>
<evidence type="ECO:0000313" key="2">
    <source>
        <dbReference type="EMBL" id="KAF1758566.1"/>
    </source>
</evidence>
<sequence>MLNLTPVELIDFSLLSNRCRLVVKSAVRRDSFELWVRFLKVPRVEISTDEEHYDLVEPYLNRTFQYLDSAITLEKYFEKYELVNVTWAQVWTDYISVVEWLKNRQLSIPELSLEGSNISSEDLSLVFSELEITNSLDLSLLQKYEVRPDEFKFNMNFVAIEGYLPPLKWVTLDSILASNCVHFYLGCSEFTDFELNRFLKEWVNGSNSRMKCFSVGTKQVNREALTDGLSVEGRDASVVRTYENDHMHCPLQMRGGTDIRNCNERLGTFRIEEGRGDFKTFTMIVWE</sequence>
<dbReference type="CTD" id="9799660"/>
<dbReference type="AlphaFoldDB" id="A0A6A5GVC7"/>
<comment type="caution">
    <text evidence="2">The sequence shown here is derived from an EMBL/GenBank/DDBJ whole genome shotgun (WGS) entry which is preliminary data.</text>
</comment>
<evidence type="ECO:0000313" key="3">
    <source>
        <dbReference type="Proteomes" id="UP000483820"/>
    </source>
</evidence>
<feature type="domain" description="Sdz-33 F-box" evidence="1">
    <location>
        <begin position="154"/>
        <end position="215"/>
    </location>
</feature>
<dbReference type="EMBL" id="WUAV01000004">
    <property type="protein sequence ID" value="KAF1758566.1"/>
    <property type="molecule type" value="Genomic_DNA"/>
</dbReference>
<dbReference type="PANTHER" id="PTHR21503">
    <property type="entry name" value="F-BOX-CONTAINING HYPOTHETICAL PROTEIN C.ELEGANS"/>
    <property type="match status" value="1"/>
</dbReference>
<organism evidence="2 3">
    <name type="scientific">Caenorhabditis remanei</name>
    <name type="common">Caenorhabditis vulgaris</name>
    <dbReference type="NCBI Taxonomy" id="31234"/>
    <lineage>
        <taxon>Eukaryota</taxon>
        <taxon>Metazoa</taxon>
        <taxon>Ecdysozoa</taxon>
        <taxon>Nematoda</taxon>
        <taxon>Chromadorea</taxon>
        <taxon>Rhabditida</taxon>
        <taxon>Rhabditina</taxon>
        <taxon>Rhabditomorpha</taxon>
        <taxon>Rhabditoidea</taxon>
        <taxon>Rhabditidae</taxon>
        <taxon>Peloderinae</taxon>
        <taxon>Caenorhabditis</taxon>
    </lineage>
</organism>
<dbReference type="GeneID" id="9799660"/>
<accession>A0A6A5GVC7</accession>
<dbReference type="Pfam" id="PF07735">
    <property type="entry name" value="FBA_2"/>
    <property type="match status" value="1"/>
</dbReference>
<reference evidence="2 3" key="1">
    <citation type="submission" date="2019-12" db="EMBL/GenBank/DDBJ databases">
        <title>Chromosome-level assembly of the Caenorhabditis remanei genome.</title>
        <authorList>
            <person name="Teterina A.A."/>
            <person name="Willis J.H."/>
            <person name="Phillips P.C."/>
        </authorList>
    </citation>
    <scope>NUCLEOTIDE SEQUENCE [LARGE SCALE GENOMIC DNA]</scope>
    <source>
        <strain evidence="2 3">PX506</strain>
        <tissue evidence="2">Whole organism</tissue>
    </source>
</reference>
<dbReference type="RefSeq" id="XP_053585353.1">
    <property type="nucleotide sequence ID" value="XM_053730581.1"/>
</dbReference>
<name>A0A6A5GVC7_CAERE</name>
<dbReference type="KEGG" id="crq:GCK72_015025"/>
<evidence type="ECO:0000259" key="1">
    <source>
        <dbReference type="Pfam" id="PF07735"/>
    </source>
</evidence>
<gene>
    <name evidence="2" type="ORF">GCK72_015025</name>
</gene>
<dbReference type="PANTHER" id="PTHR21503:SF8">
    <property type="entry name" value="F-BOX ASSOCIATED DOMAIN-CONTAINING PROTEIN-RELATED"/>
    <property type="match status" value="1"/>
</dbReference>
<protein>
    <recommendedName>
        <fullName evidence="1">Sdz-33 F-box domain-containing protein</fullName>
    </recommendedName>
</protein>